<keyword evidence="4" id="KW-1185">Reference proteome</keyword>
<dbReference type="RefSeq" id="WP_252110854.1">
    <property type="nucleotide sequence ID" value="NZ_JAMSCK010000001.1"/>
</dbReference>
<dbReference type="PANTHER" id="PTHR43649:SF12">
    <property type="entry name" value="DIACETYLCHITOBIOSE BINDING PROTEIN DASA"/>
    <property type="match status" value="1"/>
</dbReference>
<dbReference type="Proteomes" id="UP001155077">
    <property type="component" value="Unassembled WGS sequence"/>
</dbReference>
<dbReference type="EMBL" id="JAMSCK010000001">
    <property type="protein sequence ID" value="MCM8568460.1"/>
    <property type="molecule type" value="Genomic_DNA"/>
</dbReference>
<comment type="caution">
    <text evidence="3">The sequence shown here is derived from an EMBL/GenBank/DDBJ whole genome shotgun (WGS) entry which is preliminary data.</text>
</comment>
<dbReference type="InterPro" id="IPR050490">
    <property type="entry name" value="Bact_solute-bd_prot1"/>
</dbReference>
<dbReference type="PANTHER" id="PTHR43649">
    <property type="entry name" value="ARABINOSE-BINDING PROTEIN-RELATED"/>
    <property type="match status" value="1"/>
</dbReference>
<evidence type="ECO:0000313" key="3">
    <source>
        <dbReference type="EMBL" id="MCM8568460.1"/>
    </source>
</evidence>
<sequence>MGDSPKILKGITWGHTRGLVPLQACAQRFRELYPDVHIEWRQRTLQEFADYPIEKLTESYDLLVIDHPWVGCAAATRCVLPLEKYLSKEFIKNQEENQVGGSHDSYNYGGHQWALAIDAAAPVPSFRRDLLDDNGVAVPQTWDEVLDLARKGKVAAPAIPIDLLMNFYMFCQVHGEIPFKNKEEVISKETGLKALASLAEFYGLLEKRMFEANPIKVAEMMSSSNDYWYCPFAYGYSNYTRRGYAKYQITYGDLVDFKPGQKLKSTLGGTGLSVSAFSEHKEEALQFAAMAGSEEYQSTEFVMHGGQPGHRKAWLDKQNNQFNNNCFKDTLASLDNSYQRPRYNGYLHFQDHAGDPVQDFLLEKIKAEEALETINEIYQQSLKEKMHE</sequence>
<accession>A0ABT0YYB0</accession>
<dbReference type="Pfam" id="PF01547">
    <property type="entry name" value="SBP_bac_1"/>
    <property type="match status" value="1"/>
</dbReference>
<proteinExistence type="inferred from homology"/>
<reference evidence="3" key="1">
    <citation type="submission" date="2022-06" db="EMBL/GenBank/DDBJ databases">
        <title>Gramella sediminis sp. nov., isolated from deep-sea sediment of the Indian Ocean.</title>
        <authorList>
            <person name="Yang L."/>
        </authorList>
    </citation>
    <scope>NUCLEOTIDE SEQUENCE</scope>
    <source>
        <strain evidence="3">HMD3159</strain>
    </source>
</reference>
<name>A0ABT0YYB0_9FLAO</name>
<dbReference type="Gene3D" id="3.40.190.10">
    <property type="entry name" value="Periplasmic binding protein-like II"/>
    <property type="match status" value="2"/>
</dbReference>
<comment type="subcellular location">
    <subcellularLocation>
        <location evidence="1">Periplasm</location>
    </subcellularLocation>
</comment>
<organism evidence="3 4">
    <name type="scientific">Gramella jeungdoensis</name>
    <dbReference type="NCBI Taxonomy" id="708091"/>
    <lineage>
        <taxon>Bacteria</taxon>
        <taxon>Pseudomonadati</taxon>
        <taxon>Bacteroidota</taxon>
        <taxon>Flavobacteriia</taxon>
        <taxon>Flavobacteriales</taxon>
        <taxon>Flavobacteriaceae</taxon>
        <taxon>Christiangramia</taxon>
    </lineage>
</organism>
<evidence type="ECO:0000256" key="1">
    <source>
        <dbReference type="ARBA" id="ARBA00004418"/>
    </source>
</evidence>
<comment type="similarity">
    <text evidence="2">Belongs to the bacterial solute-binding protein 1 family.</text>
</comment>
<dbReference type="SUPFAM" id="SSF53850">
    <property type="entry name" value="Periplasmic binding protein-like II"/>
    <property type="match status" value="1"/>
</dbReference>
<gene>
    <name evidence="3" type="ORF">NE848_03670</name>
</gene>
<evidence type="ECO:0000256" key="2">
    <source>
        <dbReference type="ARBA" id="ARBA00008520"/>
    </source>
</evidence>
<protein>
    <submittedName>
        <fullName evidence="3">Extracellular solute-binding protein</fullName>
    </submittedName>
</protein>
<evidence type="ECO:0000313" key="4">
    <source>
        <dbReference type="Proteomes" id="UP001155077"/>
    </source>
</evidence>
<dbReference type="InterPro" id="IPR006059">
    <property type="entry name" value="SBP"/>
</dbReference>